<keyword evidence="5" id="KW-0472">Membrane</keyword>
<evidence type="ECO:0000313" key="8">
    <source>
        <dbReference type="EMBL" id="EIT68091.1"/>
    </source>
</evidence>
<keyword evidence="5" id="KW-1133">Transmembrane helix</keyword>
<feature type="domain" description="Cytochrome c-type biogenesis protein H TPR" evidence="7">
    <location>
        <begin position="135"/>
        <end position="251"/>
    </location>
</feature>
<evidence type="ECO:0000256" key="3">
    <source>
        <dbReference type="ARBA" id="ARBA00022748"/>
    </source>
</evidence>
<organism evidence="8 9">
    <name type="scientific">Hydrocarboniphaga effusa AP103</name>
    <dbReference type="NCBI Taxonomy" id="1172194"/>
    <lineage>
        <taxon>Bacteria</taxon>
        <taxon>Pseudomonadati</taxon>
        <taxon>Pseudomonadota</taxon>
        <taxon>Gammaproteobacteria</taxon>
        <taxon>Nevskiales</taxon>
        <taxon>Nevskiaceae</taxon>
        <taxon>Hydrocarboniphaga</taxon>
    </lineage>
</organism>
<name>I8HXH9_9GAMM</name>
<comment type="caution">
    <text evidence="8">The sequence shown here is derived from an EMBL/GenBank/DDBJ whole genome shotgun (WGS) entry which is preliminary data.</text>
</comment>
<dbReference type="EMBL" id="AKGD01000004">
    <property type="protein sequence ID" value="EIT68091.1"/>
    <property type="molecule type" value="Genomic_DNA"/>
</dbReference>
<dbReference type="GO" id="GO:0030313">
    <property type="term" value="C:cell envelope"/>
    <property type="evidence" value="ECO:0007669"/>
    <property type="project" value="UniProtKB-SubCell"/>
</dbReference>
<reference evidence="8 9" key="1">
    <citation type="journal article" date="2012" name="J. Bacteriol.">
        <title>Genome Sequence of n-Alkane-Degrading Hydrocarboniphaga effusa Strain AP103T (ATCC BAA-332T).</title>
        <authorList>
            <person name="Chang H.K."/>
            <person name="Zylstra G.J."/>
            <person name="Chae J.C."/>
        </authorList>
    </citation>
    <scope>NUCLEOTIDE SEQUENCE [LARGE SCALE GENOMIC DNA]</scope>
    <source>
        <strain evidence="8 9">AP103</strain>
    </source>
</reference>
<dbReference type="RefSeq" id="WP_007187461.1">
    <property type="nucleotide sequence ID" value="NZ_AKGD01000004.1"/>
</dbReference>
<evidence type="ECO:0000313" key="9">
    <source>
        <dbReference type="Proteomes" id="UP000003704"/>
    </source>
</evidence>
<protein>
    <recommendedName>
        <fullName evidence="10">C-type cytochrome biogenesis protein CcmI</fullName>
    </recommendedName>
</protein>
<feature type="domain" description="Cytochrome c-type biogenesis protein H Ig-like" evidence="6">
    <location>
        <begin position="294"/>
        <end position="401"/>
    </location>
</feature>
<dbReference type="GO" id="GO:0005886">
    <property type="term" value="C:plasma membrane"/>
    <property type="evidence" value="ECO:0007669"/>
    <property type="project" value="TreeGrafter"/>
</dbReference>
<dbReference type="PANTHER" id="PTHR47870">
    <property type="entry name" value="CYTOCHROME C-TYPE BIOGENESIS PROTEIN CCMH"/>
    <property type="match status" value="1"/>
</dbReference>
<dbReference type="AlphaFoldDB" id="I8HXH9"/>
<keyword evidence="9" id="KW-1185">Reference proteome</keyword>
<dbReference type="Gene3D" id="1.25.40.10">
    <property type="entry name" value="Tetratricopeptide repeat domain"/>
    <property type="match status" value="1"/>
</dbReference>
<evidence type="ECO:0000256" key="4">
    <source>
        <dbReference type="ARBA" id="ARBA00022803"/>
    </source>
</evidence>
<dbReference type="Pfam" id="PF23914">
    <property type="entry name" value="TPR_CcmH_CycH"/>
    <property type="match status" value="1"/>
</dbReference>
<comment type="subcellular location">
    <subcellularLocation>
        <location evidence="1">Cell envelope</location>
    </subcellularLocation>
</comment>
<dbReference type="PANTHER" id="PTHR47870:SF1">
    <property type="entry name" value="CYTOCHROME C-TYPE BIOGENESIS PROTEIN CCMH"/>
    <property type="match status" value="1"/>
</dbReference>
<feature type="transmembrane region" description="Helical" evidence="5">
    <location>
        <begin position="91"/>
        <end position="112"/>
    </location>
</feature>
<accession>I8HXH9</accession>
<evidence type="ECO:0008006" key="10">
    <source>
        <dbReference type="Google" id="ProtNLM"/>
    </source>
</evidence>
<evidence type="ECO:0000256" key="5">
    <source>
        <dbReference type="SAM" id="Phobius"/>
    </source>
</evidence>
<dbReference type="InterPro" id="IPR056413">
    <property type="entry name" value="TPR_CcmH_CycH"/>
</dbReference>
<dbReference type="NCBIfam" id="TIGR03142">
    <property type="entry name" value="cytochro_ccmI"/>
    <property type="match status" value="1"/>
</dbReference>
<evidence type="ECO:0000256" key="1">
    <source>
        <dbReference type="ARBA" id="ARBA00004196"/>
    </source>
</evidence>
<evidence type="ECO:0000256" key="2">
    <source>
        <dbReference type="ARBA" id="ARBA00022737"/>
    </source>
</evidence>
<dbReference type="InterPro" id="IPR056412">
    <property type="entry name" value="Ig_CycH"/>
</dbReference>
<dbReference type="InterPro" id="IPR051263">
    <property type="entry name" value="C-type_cytochrome_biogenesis"/>
</dbReference>
<keyword evidence="3" id="KW-0201">Cytochrome c-type biogenesis</keyword>
<dbReference type="InterPro" id="IPR017560">
    <property type="entry name" value="Cyt_c_biogenesis_CcmI"/>
</dbReference>
<sequence>MNLLYLAMAALTVLAALGLARPWWKRAGSEALRRRDANVTAYRQRLEEIDAEVAAGLVRPEAADALRQEAGARLLDDASGQAELAQPTSPLWRGAVLLGLLLAIFSGGYYAWSGSWRTAATIAGEIEPPKPDVDAMLAQLEQRLQQNPEDVDGWAMLGRARFMLQRYAGSAEAYAKANELTQRREPELLVGEAEALGMAADRQLQGKPRQLFEQALTLNPNQAKALWYAGVAALQAGDKPRTVELWTRLRSQPMPEELSTILDQQLAELGVPAPNVAESPAGAASPATPSAVALDISLNLAPELAAKLPADGILIVYAKAAAGPPMPLAVVRQPLAGFPVQVRLDDSQAMMPNLKLSSFDHWEVTARVGKSGQAKAESGDLQGVVRVDRAAAAGPIALTIDSVVP</sequence>
<evidence type="ECO:0000259" key="7">
    <source>
        <dbReference type="Pfam" id="PF23914"/>
    </source>
</evidence>
<keyword evidence="2" id="KW-0677">Repeat</keyword>
<dbReference type="Pfam" id="PF23892">
    <property type="entry name" value="Ig_CycH"/>
    <property type="match status" value="1"/>
</dbReference>
<keyword evidence="5" id="KW-0812">Transmembrane</keyword>
<dbReference type="STRING" id="1172194.WQQ_45260"/>
<dbReference type="SUPFAM" id="SSF48452">
    <property type="entry name" value="TPR-like"/>
    <property type="match status" value="1"/>
</dbReference>
<dbReference type="Proteomes" id="UP000003704">
    <property type="component" value="Unassembled WGS sequence"/>
</dbReference>
<gene>
    <name evidence="8" type="ORF">WQQ_45260</name>
</gene>
<proteinExistence type="predicted"/>
<evidence type="ECO:0000259" key="6">
    <source>
        <dbReference type="Pfam" id="PF23892"/>
    </source>
</evidence>
<dbReference type="InterPro" id="IPR011990">
    <property type="entry name" value="TPR-like_helical_dom_sf"/>
</dbReference>
<dbReference type="OrthoDB" id="9776053at2"/>
<dbReference type="GO" id="GO:0017004">
    <property type="term" value="P:cytochrome complex assembly"/>
    <property type="evidence" value="ECO:0007669"/>
    <property type="project" value="UniProtKB-KW"/>
</dbReference>
<keyword evidence="4" id="KW-0802">TPR repeat</keyword>